<feature type="transmembrane region" description="Helical" evidence="5">
    <location>
        <begin position="188"/>
        <end position="215"/>
    </location>
</feature>
<keyword evidence="4 5" id="KW-0472">Membrane</keyword>
<organism evidence="8 9">
    <name type="scientific">Dendryphion nanum</name>
    <dbReference type="NCBI Taxonomy" id="256645"/>
    <lineage>
        <taxon>Eukaryota</taxon>
        <taxon>Fungi</taxon>
        <taxon>Dikarya</taxon>
        <taxon>Ascomycota</taxon>
        <taxon>Pezizomycotina</taxon>
        <taxon>Dothideomycetes</taxon>
        <taxon>Pleosporomycetidae</taxon>
        <taxon>Pleosporales</taxon>
        <taxon>Torulaceae</taxon>
        <taxon>Dendryphion</taxon>
    </lineage>
</organism>
<evidence type="ECO:0000313" key="8">
    <source>
        <dbReference type="EMBL" id="KAH7135339.1"/>
    </source>
</evidence>
<dbReference type="PANTHER" id="PTHR12308">
    <property type="entry name" value="ANOCTAMIN"/>
    <property type="match status" value="1"/>
</dbReference>
<evidence type="ECO:0000256" key="5">
    <source>
        <dbReference type="SAM" id="Phobius"/>
    </source>
</evidence>
<evidence type="ECO:0000256" key="3">
    <source>
        <dbReference type="ARBA" id="ARBA00022989"/>
    </source>
</evidence>
<comment type="caution">
    <text evidence="8">The sequence shown here is derived from an EMBL/GenBank/DDBJ whole genome shotgun (WGS) entry which is preliminary data.</text>
</comment>
<keyword evidence="3 5" id="KW-1133">Transmembrane helix</keyword>
<dbReference type="GO" id="GO:0005254">
    <property type="term" value="F:chloride channel activity"/>
    <property type="evidence" value="ECO:0007669"/>
    <property type="project" value="TreeGrafter"/>
</dbReference>
<feature type="transmembrane region" description="Helical" evidence="5">
    <location>
        <begin position="221"/>
        <end position="238"/>
    </location>
</feature>
<keyword evidence="9" id="KW-1185">Reference proteome</keyword>
<dbReference type="InterPro" id="IPR049452">
    <property type="entry name" value="Anoctamin_TM"/>
</dbReference>
<evidence type="ECO:0000313" key="9">
    <source>
        <dbReference type="Proteomes" id="UP000700596"/>
    </source>
</evidence>
<feature type="transmembrane region" description="Helical" evidence="5">
    <location>
        <begin position="506"/>
        <end position="529"/>
    </location>
</feature>
<reference evidence="8" key="1">
    <citation type="journal article" date="2021" name="Nat. Commun.">
        <title>Genetic determinants of endophytism in the Arabidopsis root mycobiome.</title>
        <authorList>
            <person name="Mesny F."/>
            <person name="Miyauchi S."/>
            <person name="Thiergart T."/>
            <person name="Pickel B."/>
            <person name="Atanasova L."/>
            <person name="Karlsson M."/>
            <person name="Huettel B."/>
            <person name="Barry K.W."/>
            <person name="Haridas S."/>
            <person name="Chen C."/>
            <person name="Bauer D."/>
            <person name="Andreopoulos W."/>
            <person name="Pangilinan J."/>
            <person name="LaButti K."/>
            <person name="Riley R."/>
            <person name="Lipzen A."/>
            <person name="Clum A."/>
            <person name="Drula E."/>
            <person name="Henrissat B."/>
            <person name="Kohler A."/>
            <person name="Grigoriev I.V."/>
            <person name="Martin F.M."/>
            <person name="Hacquard S."/>
        </authorList>
    </citation>
    <scope>NUCLEOTIDE SEQUENCE</scope>
    <source>
        <strain evidence="8">MPI-CAGE-CH-0243</strain>
    </source>
</reference>
<feature type="domain" description="Anoctamin transmembrane" evidence="6">
    <location>
        <begin position="180"/>
        <end position="638"/>
    </location>
</feature>
<evidence type="ECO:0000256" key="4">
    <source>
        <dbReference type="ARBA" id="ARBA00023136"/>
    </source>
</evidence>
<comment type="subcellular location">
    <subcellularLocation>
        <location evidence="1">Membrane</location>
        <topology evidence="1">Multi-pass membrane protein</topology>
    </subcellularLocation>
</comment>
<proteinExistence type="predicted"/>
<dbReference type="EMBL" id="JAGMWT010000002">
    <property type="protein sequence ID" value="KAH7135339.1"/>
    <property type="molecule type" value="Genomic_DNA"/>
</dbReference>
<dbReference type="GO" id="GO:0032541">
    <property type="term" value="C:cortical endoplasmic reticulum"/>
    <property type="evidence" value="ECO:0007669"/>
    <property type="project" value="TreeGrafter"/>
</dbReference>
<name>A0A9P9E9X4_9PLEO</name>
<protein>
    <submittedName>
        <fullName evidence="8">Calcium-activated chloride channel-domain-containing protein</fullName>
    </submittedName>
</protein>
<dbReference type="InterPro" id="IPR007632">
    <property type="entry name" value="Anoctamin"/>
</dbReference>
<feature type="transmembrane region" description="Helical" evidence="5">
    <location>
        <begin position="377"/>
        <end position="398"/>
    </location>
</feature>
<feature type="transmembrane region" description="Helical" evidence="5">
    <location>
        <begin position="291"/>
        <end position="314"/>
    </location>
</feature>
<dbReference type="GO" id="GO:0016020">
    <property type="term" value="C:membrane"/>
    <property type="evidence" value="ECO:0007669"/>
    <property type="project" value="UniProtKB-SubCell"/>
</dbReference>
<dbReference type="Pfam" id="PF04547">
    <property type="entry name" value="Anoctamin"/>
    <property type="match status" value="1"/>
</dbReference>
<accession>A0A9P9E9X4</accession>
<keyword evidence="2 5" id="KW-0812">Transmembrane</keyword>
<evidence type="ECO:0000256" key="1">
    <source>
        <dbReference type="ARBA" id="ARBA00004141"/>
    </source>
</evidence>
<dbReference type="Pfam" id="PF20877">
    <property type="entry name" value="Anoctamin_N"/>
    <property type="match status" value="1"/>
</dbReference>
<feature type="transmembrane region" description="Helical" evidence="5">
    <location>
        <begin position="563"/>
        <end position="582"/>
    </location>
</feature>
<feature type="domain" description="Anoctamin alpha-beta plait" evidence="7">
    <location>
        <begin position="28"/>
        <end position="147"/>
    </location>
</feature>
<evidence type="ECO:0000259" key="6">
    <source>
        <dbReference type="Pfam" id="PF04547"/>
    </source>
</evidence>
<feature type="transmembrane region" description="Helical" evidence="5">
    <location>
        <begin position="602"/>
        <end position="624"/>
    </location>
</feature>
<dbReference type="Proteomes" id="UP000700596">
    <property type="component" value="Unassembled WGS sequence"/>
</dbReference>
<sequence length="714" mass="82489">MGNPKLGIARNFTFGIEDPNSTKCRDRYVVVYDFNNVDLETAIQELTTLLDDLRAVGLHTEVRAGYDLSVLVFVQAPRDLLGNAVYRSRVKDWLYGITANHPGGNKDSIVDGAFEAEDVLSMYHLVNWRKELGGAGITPGFGQWENVTAIFPPHNISANQELLVHLSKRFFLKAEDFDRIRNLWGVKVAFYFAFLQTYFIFLTFPCVAGILAWYFLPKYSLLFAFVVGVWCTVFLEYWKLQEKDLAIRWDARDVGGLKVNRPQYRYEKEIIDNAGRVQQYFPKWKQVTRQLVVVPFILLSTILLGILIAVVFAVEVLISEAYEGPYKFYLEYLPTIILAVTLPYIGNVLEDMASAMTEYENHRTQDYYEMSLTQKIFVLNFITNYLPIFLTAFVYVPFGGVLIPQLQRFIHQVFGKKFSTTFNFQSDPDRLRNEVIALSMTGQISNLGEELVFPYLKNCFREWRRDQQSKHTEKSGDDPSEMKILKRARKQAMLSPYNVQEDISEMVIQFGYLALFSPVWPLIPIGFLINNWIELRSDFLKICIEHQRPAPVRSDGIGPWINSLEVLTWLGSITGAAIVHLFGTHHYTMGFIQGSLGRWCSLPITIFVSEHIFLTFRAGVRYILKKIGSREIRRERNEEYMKRKRFLDDLEQSVVKSAHLDVKERDRRKSVRMTSEDIFWTRQVEDGASAEAGVALIRALKHDRMNAVDRTKDE</sequence>
<dbReference type="PANTHER" id="PTHR12308:SF73">
    <property type="entry name" value="ANOCTAMIN"/>
    <property type="match status" value="1"/>
</dbReference>
<evidence type="ECO:0000259" key="7">
    <source>
        <dbReference type="Pfam" id="PF20877"/>
    </source>
</evidence>
<feature type="transmembrane region" description="Helical" evidence="5">
    <location>
        <begin position="326"/>
        <end position="346"/>
    </location>
</feature>
<dbReference type="OrthoDB" id="296386at2759"/>
<dbReference type="AlphaFoldDB" id="A0A9P9E9X4"/>
<dbReference type="InterPro" id="IPR049456">
    <property type="entry name" value="Anoctamin_N_fung"/>
</dbReference>
<gene>
    <name evidence="8" type="ORF">B0J11DRAFT_157637</name>
</gene>
<evidence type="ECO:0000256" key="2">
    <source>
        <dbReference type="ARBA" id="ARBA00022692"/>
    </source>
</evidence>